<feature type="transmembrane region" description="Helical" evidence="7">
    <location>
        <begin position="171"/>
        <end position="195"/>
    </location>
</feature>
<keyword evidence="4 7" id="KW-0812">Transmembrane</keyword>
<evidence type="ECO:0000256" key="7">
    <source>
        <dbReference type="SAM" id="Phobius"/>
    </source>
</evidence>
<feature type="transmembrane region" description="Helical" evidence="7">
    <location>
        <begin position="422"/>
        <end position="442"/>
    </location>
</feature>
<dbReference type="RefSeq" id="WP_117528426.1">
    <property type="nucleotide sequence ID" value="NZ_JAQDKA010000024.1"/>
</dbReference>
<dbReference type="EMBL" id="QVEP01000019">
    <property type="protein sequence ID" value="RGB79771.1"/>
    <property type="molecule type" value="Genomic_DNA"/>
</dbReference>
<evidence type="ECO:0000256" key="3">
    <source>
        <dbReference type="ARBA" id="ARBA00022448"/>
    </source>
</evidence>
<feature type="transmembrane region" description="Helical" evidence="7">
    <location>
        <begin position="339"/>
        <end position="363"/>
    </location>
</feature>
<keyword evidence="5 7" id="KW-1133">Transmembrane helix</keyword>
<comment type="similarity">
    <text evidence="2">Belongs to the SLC13A/DASS transporter (TC 2.A.47) family. NADC subfamily.</text>
</comment>
<evidence type="ECO:0000256" key="6">
    <source>
        <dbReference type="ARBA" id="ARBA00023136"/>
    </source>
</evidence>
<feature type="transmembrane region" description="Helical" evidence="7">
    <location>
        <begin position="271"/>
        <end position="291"/>
    </location>
</feature>
<dbReference type="AlphaFoldDB" id="A0A3E2TMZ5"/>
<comment type="subcellular location">
    <subcellularLocation>
        <location evidence="1">Membrane</location>
        <topology evidence="1">Multi-pass membrane protein</topology>
    </subcellularLocation>
</comment>
<dbReference type="InterPro" id="IPR004680">
    <property type="entry name" value="Cit_transptr-like_dom"/>
</dbReference>
<protein>
    <recommendedName>
        <fullName evidence="8">Citrate transporter-like domain-containing protein</fullName>
    </recommendedName>
</protein>
<dbReference type="PANTHER" id="PTHR10283:SF82">
    <property type="entry name" value="SOLUTE CARRIER FAMILY 13 MEMBER 2"/>
    <property type="match status" value="1"/>
</dbReference>
<feature type="transmembrane region" description="Helical" evidence="7">
    <location>
        <begin position="148"/>
        <end position="164"/>
    </location>
</feature>
<dbReference type="Pfam" id="PF03600">
    <property type="entry name" value="CitMHS"/>
    <property type="match status" value="1"/>
</dbReference>
<proteinExistence type="inferred from homology"/>
<reference evidence="9 10" key="1">
    <citation type="submission" date="2018-08" db="EMBL/GenBank/DDBJ databases">
        <title>A genome reference for cultivated species of the human gut microbiota.</title>
        <authorList>
            <person name="Zou Y."/>
            <person name="Xue W."/>
            <person name="Luo G."/>
        </authorList>
    </citation>
    <scope>NUCLEOTIDE SEQUENCE [LARGE SCALE GENOMIC DNA]</scope>
    <source>
        <strain evidence="9 10">AF45-17</strain>
    </source>
</reference>
<gene>
    <name evidence="9" type="ORF">DW070_09075</name>
</gene>
<evidence type="ECO:0000259" key="8">
    <source>
        <dbReference type="Pfam" id="PF03600"/>
    </source>
</evidence>
<feature type="transmembrane region" description="Helical" evidence="7">
    <location>
        <begin position="125"/>
        <end position="142"/>
    </location>
</feature>
<comment type="caution">
    <text evidence="9">The sequence shown here is derived from an EMBL/GenBank/DDBJ whole genome shotgun (WGS) entry which is preliminary data.</text>
</comment>
<feature type="transmembrane region" description="Helical" evidence="7">
    <location>
        <begin position="462"/>
        <end position="485"/>
    </location>
</feature>
<keyword evidence="3" id="KW-0813">Transport</keyword>
<name>A0A3E2TMZ5_9FIRM</name>
<feature type="transmembrane region" description="Helical" evidence="7">
    <location>
        <begin position="397"/>
        <end position="415"/>
    </location>
</feature>
<feature type="transmembrane region" description="Helical" evidence="7">
    <location>
        <begin position="87"/>
        <end position="104"/>
    </location>
</feature>
<feature type="transmembrane region" description="Helical" evidence="7">
    <location>
        <begin position="6"/>
        <end position="28"/>
    </location>
</feature>
<feature type="transmembrane region" description="Helical" evidence="7">
    <location>
        <begin position="40"/>
        <end position="67"/>
    </location>
</feature>
<dbReference type="GO" id="GO:0005886">
    <property type="term" value="C:plasma membrane"/>
    <property type="evidence" value="ECO:0007669"/>
    <property type="project" value="TreeGrafter"/>
</dbReference>
<accession>A0A3E2TMZ5</accession>
<dbReference type="GO" id="GO:0022857">
    <property type="term" value="F:transmembrane transporter activity"/>
    <property type="evidence" value="ECO:0007669"/>
    <property type="project" value="UniProtKB-ARBA"/>
</dbReference>
<evidence type="ECO:0000256" key="1">
    <source>
        <dbReference type="ARBA" id="ARBA00004141"/>
    </source>
</evidence>
<feature type="transmembrane region" description="Helical" evidence="7">
    <location>
        <begin position="215"/>
        <end position="237"/>
    </location>
</feature>
<organism evidence="9 10">
    <name type="scientific">Coprococcus catus</name>
    <dbReference type="NCBI Taxonomy" id="116085"/>
    <lineage>
        <taxon>Bacteria</taxon>
        <taxon>Bacillati</taxon>
        <taxon>Bacillota</taxon>
        <taxon>Clostridia</taxon>
        <taxon>Lachnospirales</taxon>
        <taxon>Lachnospiraceae</taxon>
        <taxon>Coprococcus</taxon>
    </lineage>
</organism>
<evidence type="ECO:0000256" key="4">
    <source>
        <dbReference type="ARBA" id="ARBA00022692"/>
    </source>
</evidence>
<feature type="domain" description="Citrate transporter-like" evidence="8">
    <location>
        <begin position="48"/>
        <end position="428"/>
    </location>
</feature>
<evidence type="ECO:0000313" key="10">
    <source>
        <dbReference type="Proteomes" id="UP000260773"/>
    </source>
</evidence>
<dbReference type="Proteomes" id="UP000260773">
    <property type="component" value="Unassembled WGS sequence"/>
</dbReference>
<keyword evidence="6 7" id="KW-0472">Membrane</keyword>
<dbReference type="PANTHER" id="PTHR10283">
    <property type="entry name" value="SOLUTE CARRIER FAMILY 13 MEMBER"/>
    <property type="match status" value="1"/>
</dbReference>
<sequence>MGKKGYTTFQWAIIVIGAILCFLPKYFISFEGLSASGVQVLFILIGGLLIWQCVGVDWSSLLVIFAMCFIPEMGPKTAFSSSMGNTTMIYLMLCFMLAASLQKTGVADRLAKWFITNKFSRKGPWYLVAMMFIAIFVLASGLSSSSTMLIFLPIFYGIFSVLGYKKEDKAAFPAIMVVSLIVVSQIAQATTPISHAMTLIGMSTYNNYTGEVMDFAQYVGVCLPVGLVVFVLWFLVIKYVLKMDVSRLANIDYDALNKDSKPITKQEKIAAALYVICIILWVLPGVSKYVFPALAPIFSKIDQCYPPLVAVLLLHFIRVDGEPVLPYKEGLAAVPWTTYMFGGTLLTLGSAIANADIGLQVWIADVFGKIVENMSAGLFVVIMIILAVILTNFLSNAVTIAICFAVAMPLVTTVFAGQISPIVIAILITTGASYAFATAPATPPAAIIADSGWVESGKMLKYGMIAAVIAVVCIATIGQALAGVLC</sequence>
<feature type="transmembrane region" description="Helical" evidence="7">
    <location>
        <begin position="370"/>
        <end position="391"/>
    </location>
</feature>
<evidence type="ECO:0000256" key="2">
    <source>
        <dbReference type="ARBA" id="ARBA00006772"/>
    </source>
</evidence>
<evidence type="ECO:0000256" key="5">
    <source>
        <dbReference type="ARBA" id="ARBA00022989"/>
    </source>
</evidence>
<evidence type="ECO:0000313" key="9">
    <source>
        <dbReference type="EMBL" id="RGB79771.1"/>
    </source>
</evidence>